<name>A0A2P2QDZ2_RHIMU</name>
<sequence length="42" mass="4902">MEVNGKKSMHIIVKDKYWANCYKIRYNQTSIVLCSINKGLNP</sequence>
<reference evidence="1" key="1">
    <citation type="submission" date="2018-02" db="EMBL/GenBank/DDBJ databases">
        <title>Rhizophora mucronata_Transcriptome.</title>
        <authorList>
            <person name="Meera S.P."/>
            <person name="Sreeshan A."/>
            <person name="Augustine A."/>
        </authorList>
    </citation>
    <scope>NUCLEOTIDE SEQUENCE</scope>
    <source>
        <tissue evidence="1">Leaf</tissue>
    </source>
</reference>
<dbReference type="AlphaFoldDB" id="A0A2P2QDZ2"/>
<proteinExistence type="predicted"/>
<dbReference type="EMBL" id="GGEC01084766">
    <property type="protein sequence ID" value="MBX65250.1"/>
    <property type="molecule type" value="Transcribed_RNA"/>
</dbReference>
<evidence type="ECO:0000313" key="1">
    <source>
        <dbReference type="EMBL" id="MBX65250.1"/>
    </source>
</evidence>
<protein>
    <submittedName>
        <fullName evidence="1">Uncharacterized protein</fullName>
    </submittedName>
</protein>
<accession>A0A2P2QDZ2</accession>
<organism evidence="1">
    <name type="scientific">Rhizophora mucronata</name>
    <name type="common">Asiatic mangrove</name>
    <dbReference type="NCBI Taxonomy" id="61149"/>
    <lineage>
        <taxon>Eukaryota</taxon>
        <taxon>Viridiplantae</taxon>
        <taxon>Streptophyta</taxon>
        <taxon>Embryophyta</taxon>
        <taxon>Tracheophyta</taxon>
        <taxon>Spermatophyta</taxon>
        <taxon>Magnoliopsida</taxon>
        <taxon>eudicotyledons</taxon>
        <taxon>Gunneridae</taxon>
        <taxon>Pentapetalae</taxon>
        <taxon>rosids</taxon>
        <taxon>fabids</taxon>
        <taxon>Malpighiales</taxon>
        <taxon>Rhizophoraceae</taxon>
        <taxon>Rhizophora</taxon>
    </lineage>
</organism>